<gene>
    <name evidence="3" type="ORF">Cch02nite_29670</name>
</gene>
<reference evidence="3 4" key="1">
    <citation type="submission" date="2021-01" db="EMBL/GenBank/DDBJ databases">
        <title>Whole genome shotgun sequence of Catellatospora chokoriensis NBRC 107358.</title>
        <authorList>
            <person name="Komaki H."/>
            <person name="Tamura T."/>
        </authorList>
    </citation>
    <scope>NUCLEOTIDE SEQUENCE [LARGE SCALE GENOMIC DNA]</scope>
    <source>
        <strain evidence="3 4">NBRC 107358</strain>
    </source>
</reference>
<dbReference type="InterPro" id="IPR029058">
    <property type="entry name" value="AB_hydrolase_fold"/>
</dbReference>
<evidence type="ECO:0000313" key="3">
    <source>
        <dbReference type="EMBL" id="GIF89523.1"/>
    </source>
</evidence>
<sequence>MLSDSPARSGDPLAAGADVLVTVCGGTLRGRQENGLTVLRGVRYATAPRFGPPVPEQPWPGVRDAVAHGGVSPQPPARPGSAGGSPEIGVQSEDCLNLTIVTPAADGARRPVIVWLHGGSYRSGAGSWDRYRTDRLAREGDVVVISVNSRLGALGYLSAPGVSPGNLGLLDQLEALRWVRDNAAGLGGDPGNVTLVGQSSGAHSIACLLGVARARPLFRRVVLQSPPLGLGLGGAADTGRLGERFLARLGGDPSGASLEQLLVAQQAAERDVAGRGFTPAYGPVAGADPLPDAEGWLSACRAGAPDLDVVLGTTRREMAYFLGGGPISARVPLVGRAVENGVIGVVTWTAFTRPTLRFARLLSGAGARVFVYGIDGPASASPYRAGHCSDLPWLFGDEAAWAQAPMLAGQRWADVTEHGRALRSAWLSFAAGGAPALTELGWQPYRGRRAAVHRFGTACGGGLGR</sequence>
<protein>
    <submittedName>
        <fullName evidence="3">Carboxylic ester hydrolase</fullName>
    </submittedName>
</protein>
<proteinExistence type="predicted"/>
<keyword evidence="4" id="KW-1185">Reference proteome</keyword>
<feature type="region of interest" description="Disordered" evidence="1">
    <location>
        <begin position="50"/>
        <end position="88"/>
    </location>
</feature>
<dbReference type="EMBL" id="BONG01000016">
    <property type="protein sequence ID" value="GIF89523.1"/>
    <property type="molecule type" value="Genomic_DNA"/>
</dbReference>
<dbReference type="SUPFAM" id="SSF53474">
    <property type="entry name" value="alpha/beta-Hydrolases"/>
    <property type="match status" value="1"/>
</dbReference>
<dbReference type="Gene3D" id="3.40.50.1820">
    <property type="entry name" value="alpha/beta hydrolase"/>
    <property type="match status" value="1"/>
</dbReference>
<dbReference type="InterPro" id="IPR002018">
    <property type="entry name" value="CarbesteraseB"/>
</dbReference>
<feature type="domain" description="Carboxylesterase type B" evidence="2">
    <location>
        <begin position="20"/>
        <end position="226"/>
    </location>
</feature>
<dbReference type="RefSeq" id="WP_203736235.1">
    <property type="nucleotide sequence ID" value="NZ_BAAALB010000009.1"/>
</dbReference>
<evidence type="ECO:0000256" key="1">
    <source>
        <dbReference type="SAM" id="MobiDB-lite"/>
    </source>
</evidence>
<dbReference type="Pfam" id="PF00135">
    <property type="entry name" value="COesterase"/>
    <property type="match status" value="1"/>
</dbReference>
<evidence type="ECO:0000313" key="4">
    <source>
        <dbReference type="Proteomes" id="UP000619293"/>
    </source>
</evidence>
<accession>A0A8J3K369</accession>
<comment type="caution">
    <text evidence="3">The sequence shown here is derived from an EMBL/GenBank/DDBJ whole genome shotgun (WGS) entry which is preliminary data.</text>
</comment>
<evidence type="ECO:0000259" key="2">
    <source>
        <dbReference type="Pfam" id="PF00135"/>
    </source>
</evidence>
<organism evidence="3 4">
    <name type="scientific">Catellatospora chokoriensis</name>
    <dbReference type="NCBI Taxonomy" id="310353"/>
    <lineage>
        <taxon>Bacteria</taxon>
        <taxon>Bacillati</taxon>
        <taxon>Actinomycetota</taxon>
        <taxon>Actinomycetes</taxon>
        <taxon>Micromonosporales</taxon>
        <taxon>Micromonosporaceae</taxon>
        <taxon>Catellatospora</taxon>
    </lineage>
</organism>
<dbReference type="Proteomes" id="UP000619293">
    <property type="component" value="Unassembled WGS sequence"/>
</dbReference>
<name>A0A8J3K369_9ACTN</name>
<dbReference type="InterPro" id="IPR050309">
    <property type="entry name" value="Type-B_Carboxylest/Lipase"/>
</dbReference>
<keyword evidence="3" id="KW-0378">Hydrolase</keyword>
<dbReference type="GO" id="GO:0016787">
    <property type="term" value="F:hydrolase activity"/>
    <property type="evidence" value="ECO:0007669"/>
    <property type="project" value="UniProtKB-KW"/>
</dbReference>
<dbReference type="AlphaFoldDB" id="A0A8J3K369"/>
<dbReference type="PANTHER" id="PTHR11559">
    <property type="entry name" value="CARBOXYLESTERASE"/>
    <property type="match status" value="1"/>
</dbReference>